<protein>
    <submittedName>
        <fullName evidence="12">Fructose dehydrogenase cytochrome subunit</fullName>
    </submittedName>
</protein>
<feature type="domain" description="Cytochrome c" evidence="11">
    <location>
        <begin position="189"/>
        <end position="298"/>
    </location>
</feature>
<comment type="cofactor">
    <cofactor evidence="9">
        <name>heme c</name>
        <dbReference type="ChEBI" id="CHEBI:61717"/>
    </cofactor>
    <text evidence="9">Binds 3 heme c groups covalently per subunit.</text>
</comment>
<evidence type="ECO:0000256" key="6">
    <source>
        <dbReference type="ARBA" id="ARBA00022737"/>
    </source>
</evidence>
<dbReference type="GO" id="GO:0020037">
    <property type="term" value="F:heme binding"/>
    <property type="evidence" value="ECO:0007669"/>
    <property type="project" value="InterPro"/>
</dbReference>
<reference evidence="13" key="1">
    <citation type="journal article" date="2016" name="Front. Microbiol.">
        <title>Molecular Keys to the Janthinobacterium and Duganella spp. Interaction with the Plant Pathogen Fusarium graminearum.</title>
        <authorList>
            <person name="Haack F.S."/>
            <person name="Poehlein A."/>
            <person name="Kroger C."/>
            <person name="Voigt C.A."/>
            <person name="Piepenbring M."/>
            <person name="Bode H.B."/>
            <person name="Daniel R."/>
            <person name="Schafer W."/>
            <person name="Streit W.R."/>
        </authorList>
    </citation>
    <scope>NUCLEOTIDE SEQUENCE [LARGE SCALE GENOMIC DNA]</scope>
    <source>
        <strain evidence="13">T54</strain>
    </source>
</reference>
<dbReference type="Pfam" id="PF00034">
    <property type="entry name" value="Cytochrom_C"/>
    <property type="match status" value="2"/>
</dbReference>
<dbReference type="InterPro" id="IPR051459">
    <property type="entry name" value="Cytochrome_c-type_DH"/>
</dbReference>
<name>A0A1E7X849_9BURK</name>
<keyword evidence="3 9" id="KW-0349">Heme</keyword>
<feature type="binding site" description="covalent" evidence="9">
    <location>
        <position position="61"/>
    </location>
    <ligand>
        <name>heme c</name>
        <dbReference type="ChEBI" id="CHEBI:61717"/>
        <label>1</label>
    </ligand>
</feature>
<evidence type="ECO:0000313" key="12">
    <source>
        <dbReference type="EMBL" id="OFA09269.1"/>
    </source>
</evidence>
<feature type="binding site" description="covalent" evidence="9">
    <location>
        <position position="204"/>
    </location>
    <ligand>
        <name>heme c</name>
        <dbReference type="ChEBI" id="CHEBI:61717"/>
        <label>2</label>
    </ligand>
</feature>
<dbReference type="GO" id="GO:0016614">
    <property type="term" value="F:oxidoreductase activity, acting on CH-OH group of donors"/>
    <property type="evidence" value="ECO:0007669"/>
    <property type="project" value="InterPro"/>
</dbReference>
<keyword evidence="8" id="KW-0472">Membrane</keyword>
<dbReference type="RefSeq" id="WP_070245726.1">
    <property type="nucleotide sequence ID" value="NZ_LROM01000002.1"/>
</dbReference>
<evidence type="ECO:0000256" key="9">
    <source>
        <dbReference type="PIRSR" id="PIRSR000018-50"/>
    </source>
</evidence>
<evidence type="ECO:0000256" key="7">
    <source>
        <dbReference type="ARBA" id="ARBA00023004"/>
    </source>
</evidence>
<feature type="binding site" description="covalent" evidence="9">
    <location>
        <position position="58"/>
    </location>
    <ligand>
        <name>heme c</name>
        <dbReference type="ChEBI" id="CHEBI:61717"/>
        <label>1</label>
    </ligand>
</feature>
<evidence type="ECO:0000256" key="1">
    <source>
        <dbReference type="ARBA" id="ARBA00004236"/>
    </source>
</evidence>
<feature type="binding site" description="covalent" evidence="9">
    <location>
        <position position="342"/>
    </location>
    <ligand>
        <name>heme c</name>
        <dbReference type="ChEBI" id="CHEBI:61717"/>
        <label>3</label>
    </ligand>
</feature>
<keyword evidence="13" id="KW-1185">Reference proteome</keyword>
<sequence length="434" mass="46614">MKRMLIIAPVCAAVLGTAAYFYLTRSDPAPGTAPVLAGAPVSASKIVRGEYLAKAADCVACHTVAGGKPFAGGLPFKLPFGTLYSSNITADQETGIGKYSDDDFVRALHDGVRHDGKRLYPAFPYTSYSLLSRDDALAIKAYLFSLPTVTQQTPQPDLAFPFNQRWAMGFWNAVFFKSARFKPAPDKSAQWNSGAYTAIALAHCAECHTPRNLGFALDHRNELGGAVVNGWQAPNITSDPVHGIGKWTDAELYQYLRAGHAPGHGAASGPMREAVENSLQYLDPTDIRNLITYLRSVPPRTGDNPIVVNPQPDSVAKASAYAPAPDTPAHLKDGLRLFESSCASCHQWNGDGPQSPYAALLGARSVNDPSGRNVVQMILTGTRAHIAGTEVFMPSFRASLTDDEIAQLSNYVLYQFGGKQGKVTAAGVAKQRQD</sequence>
<feature type="domain" description="Cytochrome c" evidence="11">
    <location>
        <begin position="329"/>
        <end position="416"/>
    </location>
</feature>
<keyword evidence="6" id="KW-0677">Repeat</keyword>
<dbReference type="PATRIC" id="fig|762836.4.peg.47"/>
<dbReference type="PIRSF" id="PIRSF000018">
    <property type="entry name" value="Mb_ADH_cyt_c"/>
    <property type="match status" value="1"/>
</dbReference>
<keyword evidence="4 10" id="KW-0479">Metal-binding</keyword>
<feature type="binding site" description="axial binding residue" evidence="10">
    <location>
        <position position="62"/>
    </location>
    <ligand>
        <name>heme c</name>
        <dbReference type="ChEBI" id="CHEBI:61717"/>
        <label>1</label>
    </ligand>
    <ligandPart>
        <name>Fe</name>
        <dbReference type="ChEBI" id="CHEBI:18248"/>
    </ligandPart>
</feature>
<dbReference type="InterPro" id="IPR036909">
    <property type="entry name" value="Cyt_c-like_dom_sf"/>
</dbReference>
<dbReference type="Gene3D" id="1.10.760.10">
    <property type="entry name" value="Cytochrome c-like domain"/>
    <property type="match status" value="3"/>
</dbReference>
<dbReference type="GO" id="GO:0005886">
    <property type="term" value="C:plasma membrane"/>
    <property type="evidence" value="ECO:0007669"/>
    <property type="project" value="UniProtKB-SubCell"/>
</dbReference>
<keyword evidence="5" id="KW-0732">Signal</keyword>
<dbReference type="PANTHER" id="PTHR35008:SF8">
    <property type="entry name" value="ALCOHOL DEHYDROGENASE CYTOCHROME C SUBUNIT"/>
    <property type="match status" value="1"/>
</dbReference>
<gene>
    <name evidence="12" type="primary">fdhC</name>
    <name evidence="12" type="ORF">DUPY_00470</name>
</gene>
<dbReference type="SUPFAM" id="SSF46626">
    <property type="entry name" value="Cytochrome c"/>
    <property type="match status" value="3"/>
</dbReference>
<feature type="binding site" description="covalent" evidence="9">
    <location>
        <position position="207"/>
    </location>
    <ligand>
        <name>heme c</name>
        <dbReference type="ChEBI" id="CHEBI:61717"/>
        <label>2</label>
    </ligand>
</feature>
<comment type="caution">
    <text evidence="12">The sequence shown here is derived from an EMBL/GenBank/DDBJ whole genome shotgun (WGS) entry which is preliminary data.</text>
</comment>
<evidence type="ECO:0000256" key="10">
    <source>
        <dbReference type="PIRSR" id="PIRSR000018-51"/>
    </source>
</evidence>
<keyword evidence="2" id="KW-1003">Cell membrane</keyword>
<dbReference type="PANTHER" id="PTHR35008">
    <property type="entry name" value="BLL4482 PROTEIN-RELATED"/>
    <property type="match status" value="1"/>
</dbReference>
<evidence type="ECO:0000256" key="3">
    <source>
        <dbReference type="ARBA" id="ARBA00022617"/>
    </source>
</evidence>
<dbReference type="GO" id="GO:0009055">
    <property type="term" value="F:electron transfer activity"/>
    <property type="evidence" value="ECO:0007669"/>
    <property type="project" value="InterPro"/>
</dbReference>
<feature type="binding site" description="covalent" evidence="9">
    <location>
        <position position="345"/>
    </location>
    <ligand>
        <name>heme c</name>
        <dbReference type="ChEBI" id="CHEBI:61717"/>
        <label>3</label>
    </ligand>
</feature>
<evidence type="ECO:0000256" key="8">
    <source>
        <dbReference type="ARBA" id="ARBA00023136"/>
    </source>
</evidence>
<dbReference type="GO" id="GO:0005506">
    <property type="term" value="F:iron ion binding"/>
    <property type="evidence" value="ECO:0007669"/>
    <property type="project" value="InterPro"/>
</dbReference>
<dbReference type="AlphaFoldDB" id="A0A1E7X849"/>
<dbReference type="OrthoDB" id="9809720at2"/>
<feature type="binding site" description="axial binding residue" evidence="10">
    <location>
        <position position="346"/>
    </location>
    <ligand>
        <name>heme c</name>
        <dbReference type="ChEBI" id="CHEBI:61717"/>
        <label>3</label>
    </ligand>
    <ligandPart>
        <name>Fe</name>
        <dbReference type="ChEBI" id="CHEBI:18248"/>
    </ligandPart>
</feature>
<evidence type="ECO:0000313" key="13">
    <source>
        <dbReference type="Proteomes" id="UP000175989"/>
    </source>
</evidence>
<dbReference type="EMBL" id="LROM01000002">
    <property type="protein sequence ID" value="OFA09269.1"/>
    <property type="molecule type" value="Genomic_DNA"/>
</dbReference>
<proteinExistence type="predicted"/>
<evidence type="ECO:0000256" key="2">
    <source>
        <dbReference type="ARBA" id="ARBA00022475"/>
    </source>
</evidence>
<evidence type="ECO:0000259" key="11">
    <source>
        <dbReference type="PROSITE" id="PS51007"/>
    </source>
</evidence>
<accession>A0A1E7X849</accession>
<organism evidence="12 13">
    <name type="scientific">Duganella phyllosphaerae</name>
    <dbReference type="NCBI Taxonomy" id="762836"/>
    <lineage>
        <taxon>Bacteria</taxon>
        <taxon>Pseudomonadati</taxon>
        <taxon>Pseudomonadota</taxon>
        <taxon>Betaproteobacteria</taxon>
        <taxon>Burkholderiales</taxon>
        <taxon>Oxalobacteraceae</taxon>
        <taxon>Telluria group</taxon>
        <taxon>Duganella</taxon>
    </lineage>
</organism>
<dbReference type="InterPro" id="IPR014353">
    <property type="entry name" value="Membr-bd_ADH_cyt_c"/>
</dbReference>
<evidence type="ECO:0000256" key="4">
    <source>
        <dbReference type="ARBA" id="ARBA00022723"/>
    </source>
</evidence>
<keyword evidence="7 10" id="KW-0408">Iron</keyword>
<dbReference type="Proteomes" id="UP000175989">
    <property type="component" value="Unassembled WGS sequence"/>
</dbReference>
<feature type="binding site" description="axial binding residue" evidence="10">
    <location>
        <position position="208"/>
    </location>
    <ligand>
        <name>heme c</name>
        <dbReference type="ChEBI" id="CHEBI:61717"/>
        <label>2</label>
    </ligand>
    <ligandPart>
        <name>Fe</name>
        <dbReference type="ChEBI" id="CHEBI:18248"/>
    </ligandPart>
</feature>
<feature type="domain" description="Cytochrome c" evidence="11">
    <location>
        <begin position="44"/>
        <end position="147"/>
    </location>
</feature>
<dbReference type="PROSITE" id="PS51007">
    <property type="entry name" value="CYTC"/>
    <property type="match status" value="3"/>
</dbReference>
<comment type="subcellular location">
    <subcellularLocation>
        <location evidence="1">Cell membrane</location>
    </subcellularLocation>
</comment>
<evidence type="ECO:0000256" key="5">
    <source>
        <dbReference type="ARBA" id="ARBA00022729"/>
    </source>
</evidence>
<dbReference type="InterPro" id="IPR009056">
    <property type="entry name" value="Cyt_c-like_dom"/>
</dbReference>